<evidence type="ECO:0000256" key="7">
    <source>
        <dbReference type="ARBA" id="ARBA00023004"/>
    </source>
</evidence>
<dbReference type="Gene3D" id="3.30.390.30">
    <property type="match status" value="1"/>
</dbReference>
<protein>
    <submittedName>
        <fullName evidence="11">Rieske 2Fe-2S domain-containing protein</fullName>
    </submittedName>
</protein>
<dbReference type="RefSeq" id="WP_157026035.1">
    <property type="nucleotide sequence ID" value="NZ_WQMS01000006.1"/>
</dbReference>
<dbReference type="Proteomes" id="UP000441389">
    <property type="component" value="Unassembled WGS sequence"/>
</dbReference>
<feature type="compositionally biased region" description="Basic and acidic residues" evidence="9">
    <location>
        <begin position="108"/>
        <end position="123"/>
    </location>
</feature>
<evidence type="ECO:0000313" key="12">
    <source>
        <dbReference type="Proteomes" id="UP000441389"/>
    </source>
</evidence>
<dbReference type="GO" id="GO:0016651">
    <property type="term" value="F:oxidoreductase activity, acting on NAD(P)H"/>
    <property type="evidence" value="ECO:0007669"/>
    <property type="project" value="TreeGrafter"/>
</dbReference>
<keyword evidence="3" id="KW-0001">2Fe-2S</keyword>
<evidence type="ECO:0000256" key="5">
    <source>
        <dbReference type="ARBA" id="ARBA00022827"/>
    </source>
</evidence>
<dbReference type="GO" id="GO:0051537">
    <property type="term" value="F:2 iron, 2 sulfur cluster binding"/>
    <property type="evidence" value="ECO:0007669"/>
    <property type="project" value="UniProtKB-KW"/>
</dbReference>
<dbReference type="SUPFAM" id="SSF55424">
    <property type="entry name" value="FAD/NAD-linked reductases, dimerisation (C-terminal) domain"/>
    <property type="match status" value="1"/>
</dbReference>
<dbReference type="InterPro" id="IPR036922">
    <property type="entry name" value="Rieske_2Fe-2S_sf"/>
</dbReference>
<evidence type="ECO:0000259" key="10">
    <source>
        <dbReference type="PROSITE" id="PS51296"/>
    </source>
</evidence>
<evidence type="ECO:0000256" key="4">
    <source>
        <dbReference type="ARBA" id="ARBA00022723"/>
    </source>
</evidence>
<reference evidence="11 12" key="1">
    <citation type="submission" date="2019-12" db="EMBL/GenBank/DDBJ databases">
        <authorList>
            <person name="Huq M.A."/>
        </authorList>
    </citation>
    <scope>NUCLEOTIDE SEQUENCE [LARGE SCALE GENOMIC DNA]</scope>
    <source>
        <strain evidence="11 12">MAH-20</strain>
    </source>
</reference>
<gene>
    <name evidence="11" type="ORF">GON01_03700</name>
</gene>
<dbReference type="InterPro" id="IPR017941">
    <property type="entry name" value="Rieske_2Fe-2S"/>
</dbReference>
<dbReference type="GO" id="GO:0046872">
    <property type="term" value="F:metal ion binding"/>
    <property type="evidence" value="ECO:0007669"/>
    <property type="project" value="UniProtKB-KW"/>
</dbReference>
<dbReference type="SUPFAM" id="SSF51905">
    <property type="entry name" value="FAD/NAD(P)-binding domain"/>
    <property type="match status" value="2"/>
</dbReference>
<dbReference type="Pfam" id="PF00355">
    <property type="entry name" value="Rieske"/>
    <property type="match status" value="1"/>
</dbReference>
<dbReference type="PROSITE" id="PS51296">
    <property type="entry name" value="RIESKE"/>
    <property type="match status" value="1"/>
</dbReference>
<evidence type="ECO:0000256" key="2">
    <source>
        <dbReference type="ARBA" id="ARBA00022630"/>
    </source>
</evidence>
<keyword evidence="7" id="KW-0408">Iron</keyword>
<name>A0A6I4IYR9_9SPHN</name>
<keyword evidence="2" id="KW-0285">Flavoprotein</keyword>
<sequence>MSQDPVAIDGPDFGEGIDVASIGDGAMLAGQVGGEAALLVRQGDSFVVVGATCTHYGAPLADGLIVDGTIRCPWHHACFSLQNGHVLRAPALAPLPCWRTEQAGGKVYARERQESPSPDRDPRGPASIVIVGGGAAGHSAAETLRREGYAGPITMLSADASLPCDRPNLSKGYLAGTAPEDWMLLRPAEFFRDQGIEVRLNARVVHIDPDSRTVELADRSRYSYGALLLATGAEPVRLDVPGADLPHVRYLRTFADGRALLAKAQTARRAVVIGSGFIGLEVASSLRQRGIEVHVVGRGAIPMARILGPELGAFLRSLHEQHDVVFHLNADVGAIDAAGVTLVDGERIEADLVVVGIGVRPATALAEAAGLKTGDGVEVDRFLQTSAPGIFAAGDIARWPDPLSGESIRVEHFVVAERQGQTAARNMLGLQEPYEAVPFFWTEQYDLGLAYVGHAGSWDEAAIDGSIEARDCTVTYRAGGRDVAVAVIHRDRDGLCAELAFERAIAASRKPHAVATAAP</sequence>
<dbReference type="InterPro" id="IPR016156">
    <property type="entry name" value="FAD/NAD-linked_Rdtase_dimer_sf"/>
</dbReference>
<evidence type="ECO:0000313" key="11">
    <source>
        <dbReference type="EMBL" id="MVO77043.1"/>
    </source>
</evidence>
<keyword evidence="4" id="KW-0479">Metal-binding</keyword>
<dbReference type="EMBL" id="WQMS01000006">
    <property type="protein sequence ID" value="MVO77043.1"/>
    <property type="molecule type" value="Genomic_DNA"/>
</dbReference>
<keyword evidence="12" id="KW-1185">Reference proteome</keyword>
<dbReference type="CDD" id="cd03478">
    <property type="entry name" value="Rieske_AIFL_N"/>
    <property type="match status" value="1"/>
</dbReference>
<dbReference type="InterPro" id="IPR023753">
    <property type="entry name" value="FAD/NAD-binding_dom"/>
</dbReference>
<dbReference type="Pfam" id="PF07992">
    <property type="entry name" value="Pyr_redox_2"/>
    <property type="match status" value="1"/>
</dbReference>
<keyword evidence="6" id="KW-0560">Oxidoreductase</keyword>
<evidence type="ECO:0000256" key="3">
    <source>
        <dbReference type="ARBA" id="ARBA00022714"/>
    </source>
</evidence>
<evidence type="ECO:0000256" key="9">
    <source>
        <dbReference type="SAM" id="MobiDB-lite"/>
    </source>
</evidence>
<evidence type="ECO:0000256" key="8">
    <source>
        <dbReference type="ARBA" id="ARBA00023014"/>
    </source>
</evidence>
<organism evidence="11 12">
    <name type="scientific">Sphingomonas horti</name>
    <dbReference type="NCBI Taxonomy" id="2682842"/>
    <lineage>
        <taxon>Bacteria</taxon>
        <taxon>Pseudomonadati</taxon>
        <taxon>Pseudomonadota</taxon>
        <taxon>Alphaproteobacteria</taxon>
        <taxon>Sphingomonadales</taxon>
        <taxon>Sphingomonadaceae</taxon>
        <taxon>Sphingomonas</taxon>
    </lineage>
</organism>
<dbReference type="SUPFAM" id="SSF50022">
    <property type="entry name" value="ISP domain"/>
    <property type="match status" value="1"/>
</dbReference>
<proteinExistence type="predicted"/>
<feature type="region of interest" description="Disordered" evidence="9">
    <location>
        <begin position="108"/>
        <end position="127"/>
    </location>
</feature>
<dbReference type="Pfam" id="PF14759">
    <property type="entry name" value="Reductase_C"/>
    <property type="match status" value="1"/>
</dbReference>
<dbReference type="Gene3D" id="3.50.50.60">
    <property type="entry name" value="FAD/NAD(P)-binding domain"/>
    <property type="match status" value="2"/>
</dbReference>
<dbReference type="PANTHER" id="PTHR43557:SF2">
    <property type="entry name" value="RIESKE DOMAIN-CONTAINING PROTEIN-RELATED"/>
    <property type="match status" value="1"/>
</dbReference>
<dbReference type="InterPro" id="IPR028202">
    <property type="entry name" value="Reductase_C"/>
</dbReference>
<accession>A0A6I4IYR9</accession>
<dbReference type="PRINTS" id="PR00411">
    <property type="entry name" value="PNDRDTASEI"/>
</dbReference>
<dbReference type="InterPro" id="IPR036188">
    <property type="entry name" value="FAD/NAD-bd_sf"/>
</dbReference>
<evidence type="ECO:0000256" key="1">
    <source>
        <dbReference type="ARBA" id="ARBA00001974"/>
    </source>
</evidence>
<keyword evidence="8" id="KW-0411">Iron-sulfur</keyword>
<comment type="caution">
    <text evidence="11">The sequence shown here is derived from an EMBL/GenBank/DDBJ whole genome shotgun (WGS) entry which is preliminary data.</text>
</comment>
<feature type="domain" description="Rieske" evidence="10">
    <location>
        <begin position="14"/>
        <end position="109"/>
    </location>
</feature>
<dbReference type="Gene3D" id="2.102.10.10">
    <property type="entry name" value="Rieske [2Fe-2S] iron-sulphur domain"/>
    <property type="match status" value="1"/>
</dbReference>
<keyword evidence="5" id="KW-0274">FAD</keyword>
<evidence type="ECO:0000256" key="6">
    <source>
        <dbReference type="ARBA" id="ARBA00023002"/>
    </source>
</evidence>
<dbReference type="InterPro" id="IPR050446">
    <property type="entry name" value="FAD-oxidoreductase/Apoptosis"/>
</dbReference>
<comment type="cofactor">
    <cofactor evidence="1">
        <name>FAD</name>
        <dbReference type="ChEBI" id="CHEBI:57692"/>
    </cofactor>
</comment>
<dbReference type="PRINTS" id="PR00368">
    <property type="entry name" value="FADPNR"/>
</dbReference>
<dbReference type="AlphaFoldDB" id="A0A6I4IYR9"/>
<dbReference type="GO" id="GO:0005737">
    <property type="term" value="C:cytoplasm"/>
    <property type="evidence" value="ECO:0007669"/>
    <property type="project" value="TreeGrafter"/>
</dbReference>
<dbReference type="PANTHER" id="PTHR43557">
    <property type="entry name" value="APOPTOSIS-INDUCING FACTOR 1"/>
    <property type="match status" value="1"/>
</dbReference>